<evidence type="ECO:0000256" key="1">
    <source>
        <dbReference type="SAM" id="SignalP"/>
    </source>
</evidence>
<feature type="signal peptide" evidence="1">
    <location>
        <begin position="1"/>
        <end position="21"/>
    </location>
</feature>
<organism evidence="2 3">
    <name type="scientific">Vulcanimicrobium alpinum</name>
    <dbReference type="NCBI Taxonomy" id="3016050"/>
    <lineage>
        <taxon>Bacteria</taxon>
        <taxon>Bacillati</taxon>
        <taxon>Vulcanimicrobiota</taxon>
        <taxon>Vulcanimicrobiia</taxon>
        <taxon>Vulcanimicrobiales</taxon>
        <taxon>Vulcanimicrobiaceae</taxon>
        <taxon>Vulcanimicrobium</taxon>
    </lineage>
</organism>
<sequence length="76" mass="7484">MKLLRRLAIVAALAIVASAGAAAGAELLAGDPAALPWSSAPGLLGPITESGRTGWDCVPEHAARARTAAGAALPQD</sequence>
<dbReference type="KEGG" id="vab:WPS_30260"/>
<keyword evidence="3" id="KW-1185">Reference proteome</keyword>
<dbReference type="RefSeq" id="WP_317995323.1">
    <property type="nucleotide sequence ID" value="NZ_AP025523.1"/>
</dbReference>
<proteinExistence type="predicted"/>
<feature type="chain" id="PRO_5042831032" evidence="1">
    <location>
        <begin position="22"/>
        <end position="76"/>
    </location>
</feature>
<accession>A0AAN1XZG0</accession>
<dbReference type="EMBL" id="AP025523">
    <property type="protein sequence ID" value="BDE07750.1"/>
    <property type="molecule type" value="Genomic_DNA"/>
</dbReference>
<keyword evidence="1" id="KW-0732">Signal</keyword>
<name>A0AAN1XZG0_UNVUL</name>
<reference evidence="2 3" key="1">
    <citation type="journal article" date="2022" name="ISME Commun">
        <title>Vulcanimicrobium alpinus gen. nov. sp. nov., the first cultivated representative of the candidate phylum 'Eremiobacterota', is a metabolically versatile aerobic anoxygenic phototroph.</title>
        <authorList>
            <person name="Yabe S."/>
            <person name="Muto K."/>
            <person name="Abe K."/>
            <person name="Yokota A."/>
            <person name="Staudigel H."/>
            <person name="Tebo B.M."/>
        </authorList>
    </citation>
    <scope>NUCLEOTIDE SEQUENCE [LARGE SCALE GENOMIC DNA]</scope>
    <source>
        <strain evidence="2 3">WC8-2</strain>
    </source>
</reference>
<gene>
    <name evidence="2" type="ORF">WPS_30260</name>
</gene>
<dbReference type="Proteomes" id="UP001317532">
    <property type="component" value="Chromosome"/>
</dbReference>
<protein>
    <submittedName>
        <fullName evidence="2">Uncharacterized protein</fullName>
    </submittedName>
</protein>
<evidence type="ECO:0000313" key="2">
    <source>
        <dbReference type="EMBL" id="BDE07750.1"/>
    </source>
</evidence>
<dbReference type="AlphaFoldDB" id="A0AAN1XZG0"/>
<evidence type="ECO:0000313" key="3">
    <source>
        <dbReference type="Proteomes" id="UP001317532"/>
    </source>
</evidence>